<organism evidence="2 3">
    <name type="scientific">Candidatus Doudnabacteria bacterium CG10_big_fil_rev_8_21_14_0_10_42_18</name>
    <dbReference type="NCBI Taxonomy" id="1974552"/>
    <lineage>
        <taxon>Bacteria</taxon>
        <taxon>Candidatus Doudnaibacteriota</taxon>
    </lineage>
</organism>
<comment type="caution">
    <text evidence="2">The sequence shown here is derived from an EMBL/GenBank/DDBJ whole genome shotgun (WGS) entry which is preliminary data.</text>
</comment>
<accession>A0A2H0VBM8</accession>
<name>A0A2H0VBM8_9BACT</name>
<evidence type="ECO:0000313" key="2">
    <source>
        <dbReference type="EMBL" id="PIR96486.1"/>
    </source>
</evidence>
<evidence type="ECO:0008006" key="4">
    <source>
        <dbReference type="Google" id="ProtNLM"/>
    </source>
</evidence>
<dbReference type="Gene3D" id="2.60.120.460">
    <property type="entry name" value="YjbQ-like"/>
    <property type="match status" value="1"/>
</dbReference>
<dbReference type="NCBIfam" id="TIGR00149">
    <property type="entry name" value="TIGR00149_YjbQ"/>
    <property type="match status" value="1"/>
</dbReference>
<dbReference type="PANTHER" id="PTHR30615">
    <property type="entry name" value="UNCHARACTERIZED PROTEIN YJBQ-RELATED"/>
    <property type="match status" value="1"/>
</dbReference>
<dbReference type="Proteomes" id="UP000230922">
    <property type="component" value="Unassembled WGS sequence"/>
</dbReference>
<dbReference type="SUPFAM" id="SSF111038">
    <property type="entry name" value="YjbQ-like"/>
    <property type="match status" value="1"/>
</dbReference>
<protein>
    <recommendedName>
        <fullName evidence="4">Secondary thiamine-phosphate synthase enzyme</fullName>
    </recommendedName>
</protein>
<proteinExistence type="inferred from homology"/>
<dbReference type="PANTHER" id="PTHR30615:SF8">
    <property type="entry name" value="UPF0047 PROTEIN C4A8.02C"/>
    <property type="match status" value="1"/>
</dbReference>
<evidence type="ECO:0000256" key="1">
    <source>
        <dbReference type="ARBA" id="ARBA00005534"/>
    </source>
</evidence>
<gene>
    <name evidence="2" type="ORF">COT92_00855</name>
</gene>
<dbReference type="PIRSF" id="PIRSF004681">
    <property type="entry name" value="UCP004681"/>
    <property type="match status" value="1"/>
</dbReference>
<dbReference type="Pfam" id="PF01894">
    <property type="entry name" value="YjbQ"/>
    <property type="match status" value="1"/>
</dbReference>
<reference evidence="3" key="1">
    <citation type="submission" date="2017-09" db="EMBL/GenBank/DDBJ databases">
        <title>Depth-based differentiation of microbial function through sediment-hosted aquifers and enrichment of novel symbionts in the deep terrestrial subsurface.</title>
        <authorList>
            <person name="Probst A.J."/>
            <person name="Ladd B."/>
            <person name="Jarett J.K."/>
            <person name="Geller-Mcgrath D.E."/>
            <person name="Sieber C.M.K."/>
            <person name="Emerson J.B."/>
            <person name="Anantharaman K."/>
            <person name="Thomas B.C."/>
            <person name="Malmstrom R."/>
            <person name="Stieglmeier M."/>
            <person name="Klingl A."/>
            <person name="Woyke T."/>
            <person name="Ryan C.M."/>
            <person name="Banfield J.F."/>
        </authorList>
    </citation>
    <scope>NUCLEOTIDE SEQUENCE [LARGE SCALE GENOMIC DNA]</scope>
</reference>
<dbReference type="InterPro" id="IPR001602">
    <property type="entry name" value="UPF0047_YjbQ-like"/>
</dbReference>
<dbReference type="InterPro" id="IPR035917">
    <property type="entry name" value="YjbQ-like_sf"/>
</dbReference>
<evidence type="ECO:0000313" key="3">
    <source>
        <dbReference type="Proteomes" id="UP000230922"/>
    </source>
</evidence>
<dbReference type="AlphaFoldDB" id="A0A2H0VBM8"/>
<comment type="similarity">
    <text evidence="1">Belongs to the UPF0047 family.</text>
</comment>
<sequence>MPTITIRTKKKKQIVDITEDINRLLKKELDSGSAAGMTTGLVHVFVKHTTCAITTADLDPGTDLDMLEAFEEIVPKLNYRHPHNPGHVGDHIMSAIIGPDVTVPITNGELDLGTWQRVVLVELDGPRNREVVVSIIASEAKQSV</sequence>
<dbReference type="EMBL" id="PFAK01000013">
    <property type="protein sequence ID" value="PIR96486.1"/>
    <property type="molecule type" value="Genomic_DNA"/>
</dbReference>